<accession>A0A1G1YIA1</accession>
<name>A0A1G1YIA1_9BACT</name>
<evidence type="ECO:0000313" key="9">
    <source>
        <dbReference type="Proteomes" id="UP000177310"/>
    </source>
</evidence>
<dbReference type="EMBL" id="MHIL01000010">
    <property type="protein sequence ID" value="OGY52063.1"/>
    <property type="molecule type" value="Genomic_DNA"/>
</dbReference>
<dbReference type="SFLD" id="SFLDS00029">
    <property type="entry name" value="Radical_SAM"/>
    <property type="match status" value="1"/>
</dbReference>
<evidence type="ECO:0000313" key="8">
    <source>
        <dbReference type="EMBL" id="OGY52063.1"/>
    </source>
</evidence>
<comment type="cofactor">
    <cofactor evidence="1">
        <name>[4Fe-4S] cluster</name>
        <dbReference type="ChEBI" id="CHEBI:49883"/>
    </cofactor>
</comment>
<evidence type="ECO:0000256" key="3">
    <source>
        <dbReference type="ARBA" id="ARBA00022691"/>
    </source>
</evidence>
<keyword evidence="2" id="KW-0004">4Fe-4S</keyword>
<evidence type="ECO:0000259" key="7">
    <source>
        <dbReference type="PROSITE" id="PS51918"/>
    </source>
</evidence>
<gene>
    <name evidence="8" type="ORF">A3J59_04065</name>
</gene>
<dbReference type="PANTHER" id="PTHR30352:SF13">
    <property type="entry name" value="GLYCYL-RADICAL ENZYME ACTIVATING ENZYME YJJW-RELATED"/>
    <property type="match status" value="1"/>
</dbReference>
<dbReference type="GO" id="GO:0003824">
    <property type="term" value="F:catalytic activity"/>
    <property type="evidence" value="ECO:0007669"/>
    <property type="project" value="InterPro"/>
</dbReference>
<feature type="domain" description="Radical SAM core" evidence="7">
    <location>
        <begin position="13"/>
        <end position="228"/>
    </location>
</feature>
<dbReference type="PANTHER" id="PTHR30352">
    <property type="entry name" value="PYRUVATE FORMATE-LYASE-ACTIVATING ENZYME"/>
    <property type="match status" value="1"/>
</dbReference>
<protein>
    <submittedName>
        <fullName evidence="8">Anaerobic ribonucleoside-triphosphate reductase activating protein</fullName>
    </submittedName>
</protein>
<dbReference type="InterPro" id="IPR034457">
    <property type="entry name" value="Organic_radical-activating"/>
</dbReference>
<keyword evidence="4" id="KW-0479">Metal-binding</keyword>
<keyword evidence="6" id="KW-0411">Iron-sulfur</keyword>
<dbReference type="InterPro" id="IPR012840">
    <property type="entry name" value="NrdG2"/>
</dbReference>
<keyword evidence="3" id="KW-0949">S-adenosyl-L-methionine</keyword>
<dbReference type="Pfam" id="PF04055">
    <property type="entry name" value="Radical_SAM"/>
    <property type="match status" value="1"/>
</dbReference>
<organism evidence="8 9">
    <name type="scientific">Candidatus Buchananbacteria bacterium RIFCSPHIGHO2_02_FULL_56_16</name>
    <dbReference type="NCBI Taxonomy" id="1797542"/>
    <lineage>
        <taxon>Bacteria</taxon>
        <taxon>Candidatus Buchananiibacteriota</taxon>
    </lineage>
</organism>
<proteinExistence type="predicted"/>
<reference evidence="8 9" key="1">
    <citation type="journal article" date="2016" name="Nat. Commun.">
        <title>Thousands of microbial genomes shed light on interconnected biogeochemical processes in an aquifer system.</title>
        <authorList>
            <person name="Anantharaman K."/>
            <person name="Brown C.T."/>
            <person name="Hug L.A."/>
            <person name="Sharon I."/>
            <person name="Castelle C.J."/>
            <person name="Probst A.J."/>
            <person name="Thomas B.C."/>
            <person name="Singh A."/>
            <person name="Wilkins M.J."/>
            <person name="Karaoz U."/>
            <person name="Brodie E.L."/>
            <person name="Williams K.H."/>
            <person name="Hubbard S.S."/>
            <person name="Banfield J.F."/>
        </authorList>
    </citation>
    <scope>NUCLEOTIDE SEQUENCE [LARGE SCALE GENOMIC DNA]</scope>
</reference>
<evidence type="ECO:0000256" key="1">
    <source>
        <dbReference type="ARBA" id="ARBA00001966"/>
    </source>
</evidence>
<dbReference type="Gene3D" id="3.20.20.70">
    <property type="entry name" value="Aldolase class I"/>
    <property type="match status" value="1"/>
</dbReference>
<dbReference type="CDD" id="cd01335">
    <property type="entry name" value="Radical_SAM"/>
    <property type="match status" value="1"/>
</dbReference>
<dbReference type="AlphaFoldDB" id="A0A1G1YIA1"/>
<dbReference type="GO" id="GO:0046872">
    <property type="term" value="F:metal ion binding"/>
    <property type="evidence" value="ECO:0007669"/>
    <property type="project" value="UniProtKB-KW"/>
</dbReference>
<dbReference type="Proteomes" id="UP000177310">
    <property type="component" value="Unassembled WGS sequence"/>
</dbReference>
<sequence length="228" mass="25997">MVIAGLQKLSLIDYPSKVCSVVFTQGCLFRCAYCHNPELIPITAAGMPEATVFNHLKERQKFLDGVCITGGEPTLHRDLPAFIRKIKALGLLVKLDTNGSNPLMVESLINERLVDYLAMDLKYTWKKYDEIANTKNKTVIENCRQTFGLIQFSGVDHEFRTTILPGVHREQDFFEMAGYLKPGEKYFIQQTQFVKNFDPAMSREIGFDVKELAKKLREAFPQLLVEAR</sequence>
<dbReference type="SFLD" id="SFLDG01094">
    <property type="entry name" value="Uncharacterised_Radical_SAM_Su"/>
    <property type="match status" value="1"/>
</dbReference>
<dbReference type="NCBIfam" id="TIGR02495">
    <property type="entry name" value="NrdG2"/>
    <property type="match status" value="1"/>
</dbReference>
<dbReference type="SUPFAM" id="SSF102114">
    <property type="entry name" value="Radical SAM enzymes"/>
    <property type="match status" value="1"/>
</dbReference>
<dbReference type="STRING" id="1797542.A3J59_04065"/>
<dbReference type="InterPro" id="IPR013785">
    <property type="entry name" value="Aldolase_TIM"/>
</dbReference>
<keyword evidence="5" id="KW-0408">Iron</keyword>
<evidence type="ECO:0000256" key="2">
    <source>
        <dbReference type="ARBA" id="ARBA00022485"/>
    </source>
</evidence>
<evidence type="ECO:0000256" key="5">
    <source>
        <dbReference type="ARBA" id="ARBA00023004"/>
    </source>
</evidence>
<comment type="caution">
    <text evidence="8">The sequence shown here is derived from an EMBL/GenBank/DDBJ whole genome shotgun (WGS) entry which is preliminary data.</text>
</comment>
<dbReference type="InterPro" id="IPR007197">
    <property type="entry name" value="rSAM"/>
</dbReference>
<evidence type="ECO:0000256" key="4">
    <source>
        <dbReference type="ARBA" id="ARBA00022723"/>
    </source>
</evidence>
<dbReference type="InterPro" id="IPR058240">
    <property type="entry name" value="rSAM_sf"/>
</dbReference>
<dbReference type="GO" id="GO:0051539">
    <property type="term" value="F:4 iron, 4 sulfur cluster binding"/>
    <property type="evidence" value="ECO:0007669"/>
    <property type="project" value="UniProtKB-KW"/>
</dbReference>
<evidence type="ECO:0000256" key="6">
    <source>
        <dbReference type="ARBA" id="ARBA00023014"/>
    </source>
</evidence>
<dbReference type="PROSITE" id="PS51918">
    <property type="entry name" value="RADICAL_SAM"/>
    <property type="match status" value="1"/>
</dbReference>